<feature type="domain" description="Tyr recombinase" evidence="2">
    <location>
        <begin position="107"/>
        <end position="310"/>
    </location>
</feature>
<reference evidence="3 4" key="1">
    <citation type="submission" date="2016-10" db="EMBL/GenBank/DDBJ databases">
        <title>Complete Genome Sequence of Peptococcaceae strain DCMF.</title>
        <authorList>
            <person name="Edwards R.J."/>
            <person name="Holland S.I."/>
            <person name="Deshpande N.P."/>
            <person name="Wong Y.K."/>
            <person name="Ertan H."/>
            <person name="Manefield M."/>
            <person name="Russell T.L."/>
            <person name="Lee M.J."/>
        </authorList>
    </citation>
    <scope>NUCLEOTIDE SEQUENCE [LARGE SCALE GENOMIC DNA]</scope>
    <source>
        <strain evidence="3 4">DCMF</strain>
    </source>
</reference>
<dbReference type="OrthoDB" id="9766545at2"/>
<dbReference type="AlphaFoldDB" id="A0A3G1KSB1"/>
<dbReference type="InterPro" id="IPR002104">
    <property type="entry name" value="Integrase_catalytic"/>
</dbReference>
<evidence type="ECO:0000313" key="4">
    <source>
        <dbReference type="Proteomes" id="UP000323521"/>
    </source>
</evidence>
<evidence type="ECO:0000256" key="1">
    <source>
        <dbReference type="ARBA" id="ARBA00023172"/>
    </source>
</evidence>
<sequence length="325" mass="38405">MNQTRYHYESAFAPYIEGLIKQKKADGFIYDYEAYILKIFDRFCLDNGYANPLITRDIAMKWALQRESEGINYRNQRVSFLRQLSLYMNSMGINSYIPRFTPSAAVTIPHILNREELQALFEAVDTYLPENPRWQRLSMEYQLLFRLYYCCGMRLAEGCNLEKKDVDLENGILTIRKSKGRKDRLVYMKDDLTVLCRKYLQKITSLLPDTIWFFPGRTPERQIQKTSIDKKFKQLWGMTPYAGRCDKEPTVQALRHTFVVNRMNEWMAEGIPLDVMMPYLSRYLGHSGIEDTMYYYHQVSDAFRVVRQKDLVSDRVIPEVVPYEG</sequence>
<keyword evidence="1" id="KW-0233">DNA recombination</keyword>
<dbReference type="KEGG" id="fwa:DCMF_11350"/>
<dbReference type="GO" id="GO:0015074">
    <property type="term" value="P:DNA integration"/>
    <property type="evidence" value="ECO:0007669"/>
    <property type="project" value="InterPro"/>
</dbReference>
<dbReference type="SUPFAM" id="SSF56349">
    <property type="entry name" value="DNA breaking-rejoining enzymes"/>
    <property type="match status" value="1"/>
</dbReference>
<dbReference type="InterPro" id="IPR050090">
    <property type="entry name" value="Tyrosine_recombinase_XerCD"/>
</dbReference>
<dbReference type="Gene3D" id="1.10.443.10">
    <property type="entry name" value="Intergrase catalytic core"/>
    <property type="match status" value="1"/>
</dbReference>
<evidence type="ECO:0000313" key="3">
    <source>
        <dbReference type="EMBL" id="ATW25284.1"/>
    </source>
</evidence>
<name>A0A3G1KSB1_FORW1</name>
<dbReference type="Pfam" id="PF00589">
    <property type="entry name" value="Phage_integrase"/>
    <property type="match status" value="1"/>
</dbReference>
<dbReference type="PANTHER" id="PTHR30349:SF64">
    <property type="entry name" value="PROPHAGE INTEGRASE INTD-RELATED"/>
    <property type="match status" value="1"/>
</dbReference>
<dbReference type="GO" id="GO:0003677">
    <property type="term" value="F:DNA binding"/>
    <property type="evidence" value="ECO:0007669"/>
    <property type="project" value="InterPro"/>
</dbReference>
<dbReference type="EMBL" id="CP017634">
    <property type="protein sequence ID" value="ATW25284.1"/>
    <property type="molecule type" value="Genomic_DNA"/>
</dbReference>
<dbReference type="PROSITE" id="PS51898">
    <property type="entry name" value="TYR_RECOMBINASE"/>
    <property type="match status" value="1"/>
</dbReference>
<dbReference type="RefSeq" id="WP_148134538.1">
    <property type="nucleotide sequence ID" value="NZ_CP017634.1"/>
</dbReference>
<proteinExistence type="predicted"/>
<gene>
    <name evidence="3" type="ORF">DCMF_11350</name>
</gene>
<dbReference type="InterPro" id="IPR013762">
    <property type="entry name" value="Integrase-like_cat_sf"/>
</dbReference>
<dbReference type="PANTHER" id="PTHR30349">
    <property type="entry name" value="PHAGE INTEGRASE-RELATED"/>
    <property type="match status" value="1"/>
</dbReference>
<protein>
    <recommendedName>
        <fullName evidence="2">Tyr recombinase domain-containing protein</fullName>
    </recommendedName>
</protein>
<evidence type="ECO:0000259" key="2">
    <source>
        <dbReference type="PROSITE" id="PS51898"/>
    </source>
</evidence>
<dbReference type="GO" id="GO:0006310">
    <property type="term" value="P:DNA recombination"/>
    <property type="evidence" value="ECO:0007669"/>
    <property type="project" value="UniProtKB-KW"/>
</dbReference>
<keyword evidence="4" id="KW-1185">Reference proteome</keyword>
<dbReference type="InterPro" id="IPR011010">
    <property type="entry name" value="DNA_brk_join_enz"/>
</dbReference>
<dbReference type="Proteomes" id="UP000323521">
    <property type="component" value="Chromosome"/>
</dbReference>
<organism evidence="3 4">
    <name type="scientific">Formimonas warabiya</name>
    <dbReference type="NCBI Taxonomy" id="1761012"/>
    <lineage>
        <taxon>Bacteria</taxon>
        <taxon>Bacillati</taxon>
        <taxon>Bacillota</taxon>
        <taxon>Clostridia</taxon>
        <taxon>Eubacteriales</taxon>
        <taxon>Peptococcaceae</taxon>
        <taxon>Candidatus Formimonas</taxon>
    </lineage>
</organism>
<accession>A0A3G1KSB1</accession>